<evidence type="ECO:0000313" key="10">
    <source>
        <dbReference type="EMBL" id="KRX87684.1"/>
    </source>
</evidence>
<dbReference type="InterPro" id="IPR018000">
    <property type="entry name" value="Neurotransmitter_ion_chnl_CS"/>
</dbReference>
<keyword evidence="10" id="KW-0675">Receptor</keyword>
<dbReference type="FunFam" id="2.70.170.10:FF:000028">
    <property type="entry name" value="AcetylCholine Receptor"/>
    <property type="match status" value="1"/>
</dbReference>
<accession>A0A0V0XIH2</accession>
<dbReference type="PANTHER" id="PTHR18945">
    <property type="entry name" value="NEUROTRANSMITTER GATED ION CHANNEL"/>
    <property type="match status" value="1"/>
</dbReference>
<dbReference type="AlphaFoldDB" id="A0A0V0XIH2"/>
<feature type="transmembrane region" description="Helical" evidence="8">
    <location>
        <begin position="63"/>
        <end position="82"/>
    </location>
</feature>
<dbReference type="InterPro" id="IPR038050">
    <property type="entry name" value="Neuro_actylchol_rec"/>
</dbReference>
<dbReference type="Pfam" id="PF02937">
    <property type="entry name" value="COX6C"/>
    <property type="match status" value="1"/>
</dbReference>
<evidence type="ECO:0000256" key="4">
    <source>
        <dbReference type="ARBA" id="ARBA00022792"/>
    </source>
</evidence>
<dbReference type="EMBL" id="JYDU01000272">
    <property type="protein sequence ID" value="KRX87684.1"/>
    <property type="molecule type" value="Genomic_DNA"/>
</dbReference>
<dbReference type="PROSITE" id="PS00236">
    <property type="entry name" value="NEUROTR_ION_CHANNEL"/>
    <property type="match status" value="1"/>
</dbReference>
<evidence type="ECO:0000256" key="7">
    <source>
        <dbReference type="ARBA" id="ARBA00023136"/>
    </source>
</evidence>
<dbReference type="InterPro" id="IPR006202">
    <property type="entry name" value="Neur_chan_lig-bd"/>
</dbReference>
<keyword evidence="7 8" id="KW-0472">Membrane</keyword>
<evidence type="ECO:0000256" key="1">
    <source>
        <dbReference type="ARBA" id="ARBA00004141"/>
    </source>
</evidence>
<feature type="non-terminal residue" evidence="10">
    <location>
        <position position="1"/>
    </location>
</feature>
<keyword evidence="5 8" id="KW-1133">Transmembrane helix</keyword>
<dbReference type="InterPro" id="IPR036734">
    <property type="entry name" value="Neur_chan_lig-bd_sf"/>
</dbReference>
<comment type="caution">
    <text evidence="10">The sequence shown here is derived from an EMBL/GenBank/DDBJ whole genome shotgun (WGS) entry which is preliminary data.</text>
</comment>
<evidence type="ECO:0000256" key="8">
    <source>
        <dbReference type="RuleBase" id="RU000687"/>
    </source>
</evidence>
<dbReference type="InterPro" id="IPR036719">
    <property type="entry name" value="Neuro-gated_channel_TM_sf"/>
</dbReference>
<feature type="transmembrane region" description="Helical" evidence="8">
    <location>
        <begin position="6"/>
        <end position="32"/>
    </location>
</feature>
<dbReference type="GO" id="GO:0005743">
    <property type="term" value="C:mitochondrial inner membrane"/>
    <property type="evidence" value="ECO:0007669"/>
    <property type="project" value="UniProtKB-SubCell"/>
</dbReference>
<comment type="subcellular location">
    <subcellularLocation>
        <location evidence="1">Membrane</location>
        <topology evidence="1">Multi-pass membrane protein</topology>
    </subcellularLocation>
    <subcellularLocation>
        <location evidence="2">Mitochondrion inner membrane</location>
    </subcellularLocation>
</comment>
<dbReference type="SUPFAM" id="SSF90112">
    <property type="entry name" value="Neurotransmitter-gated ion-channel transmembrane pore"/>
    <property type="match status" value="1"/>
</dbReference>
<reference evidence="10 11" key="1">
    <citation type="submission" date="2015-01" db="EMBL/GenBank/DDBJ databases">
        <title>Evolution of Trichinella species and genotypes.</title>
        <authorList>
            <person name="Korhonen P.K."/>
            <person name="Edoardo P."/>
            <person name="Giuseppe L.R."/>
            <person name="Gasser R.B."/>
        </authorList>
    </citation>
    <scope>NUCLEOTIDE SEQUENCE [LARGE SCALE GENOMIC DNA]</scope>
    <source>
        <strain evidence="10">ISS141</strain>
    </source>
</reference>
<keyword evidence="8" id="KW-0407">Ion channel</keyword>
<protein>
    <submittedName>
        <fullName evidence="10">Acetylcholine receptor-like protein cup-4</fullName>
    </submittedName>
</protein>
<feature type="domain" description="Neurotransmitter-gated ion-channel ligand-binding" evidence="9">
    <location>
        <begin position="202"/>
        <end position="375"/>
    </location>
</feature>
<keyword evidence="6" id="KW-0496">Mitochondrion</keyword>
<feature type="transmembrane region" description="Helical" evidence="8">
    <location>
        <begin position="580"/>
        <end position="602"/>
    </location>
</feature>
<dbReference type="InterPro" id="IPR034884">
    <property type="entry name" value="Cytochrome_c_oxidase_VIc/VIIs"/>
</dbReference>
<feature type="transmembrane region" description="Helical" evidence="8">
    <location>
        <begin position="488"/>
        <end position="506"/>
    </location>
</feature>
<dbReference type="Proteomes" id="UP000054815">
    <property type="component" value="Unassembled WGS sequence"/>
</dbReference>
<feature type="transmembrane region" description="Helical" evidence="8">
    <location>
        <begin position="422"/>
        <end position="443"/>
    </location>
</feature>
<dbReference type="GO" id="GO:0005230">
    <property type="term" value="F:extracellular ligand-gated monoatomic ion channel activity"/>
    <property type="evidence" value="ECO:0007669"/>
    <property type="project" value="InterPro"/>
</dbReference>
<evidence type="ECO:0000256" key="5">
    <source>
        <dbReference type="ARBA" id="ARBA00022989"/>
    </source>
</evidence>
<proteinExistence type="inferred from homology"/>
<dbReference type="Pfam" id="PF02931">
    <property type="entry name" value="Neur_chan_LBD"/>
    <property type="match status" value="1"/>
</dbReference>
<evidence type="ECO:0000256" key="6">
    <source>
        <dbReference type="ARBA" id="ARBA00023128"/>
    </source>
</evidence>
<dbReference type="CDD" id="cd18989">
    <property type="entry name" value="LGIC_ECD_cation"/>
    <property type="match status" value="1"/>
</dbReference>
<sequence>LLTFYLFIYCYSYLLTLFGCPLISYSFMSYFYSNVFTFICSRNMSSIAKPQLRNLNGMFMRKVIISGVAFSLGLGFTLWHLICIPRYNRQLEYMNNADIYKMVEHMCSKNLLHSCPQNLADRLKEAGKLMEMADRMLINIFTDNSVKIKKNLLRMKMIIQLNISEDLKGGCNFIASSMNACIANENITELLPYQEILNGLERSLLETYNHHHRPVKDENQGLIVLFFAVIQHIEEVNEEHQTMTVHGFQYLLWNDEYLSWNPEQFNGVNRLLMHSWHIWKPDLILYNAAGHADDSIRYTFYQHSWVESNGRVEHFPMFRYKASCKFDFTDYPYDVQSCPVILGSWNYNLKELDVRPLDRKPMLNLFWEDEKVIVSGWKVIDVHMNVSFWNAMTDQERSQWPPEEEHALHFPLIYIWIKMERYAPHFTISVLLPTLITSFITVVTFCMASFNKAVVLLAFNLLLQTVLAEDMLSQLPSSTASIPRIVKYFAFNLTATVLAMMSLVVIETMRHAGHGVNHCRILETLCIRFCFWRSASSGTTVGVESEDLSSADTSALNMENSPLRSAWVWRMFSQNSSTLNVIKIGLAIALTTLYLIMIIAYLR</sequence>
<name>A0A0V0XIH2_TRIPS</name>
<feature type="non-terminal residue" evidence="10">
    <location>
        <position position="603"/>
    </location>
</feature>
<evidence type="ECO:0000259" key="9">
    <source>
        <dbReference type="Pfam" id="PF02931"/>
    </source>
</evidence>
<dbReference type="SUPFAM" id="SSF63712">
    <property type="entry name" value="Nicotinic receptor ligand binding domain-like"/>
    <property type="match status" value="1"/>
</dbReference>
<dbReference type="Gene3D" id="2.70.170.10">
    <property type="entry name" value="Neurotransmitter-gated ion-channel ligand-binding domain"/>
    <property type="match status" value="1"/>
</dbReference>
<keyword evidence="8" id="KW-0406">Ion transport</keyword>
<dbReference type="GO" id="GO:0004888">
    <property type="term" value="F:transmembrane signaling receptor activity"/>
    <property type="evidence" value="ECO:0007669"/>
    <property type="project" value="InterPro"/>
</dbReference>
<organism evidence="10 11">
    <name type="scientific">Trichinella pseudospiralis</name>
    <name type="common">Parasitic roundworm</name>
    <dbReference type="NCBI Taxonomy" id="6337"/>
    <lineage>
        <taxon>Eukaryota</taxon>
        <taxon>Metazoa</taxon>
        <taxon>Ecdysozoa</taxon>
        <taxon>Nematoda</taxon>
        <taxon>Enoplea</taxon>
        <taxon>Dorylaimia</taxon>
        <taxon>Trichinellida</taxon>
        <taxon>Trichinellidae</taxon>
        <taxon>Trichinella</taxon>
    </lineage>
</organism>
<comment type="similarity">
    <text evidence="8">Belongs to the ligand-gated ion channel (TC 1.A.9) family.</text>
</comment>
<evidence type="ECO:0000256" key="3">
    <source>
        <dbReference type="ARBA" id="ARBA00022692"/>
    </source>
</evidence>
<dbReference type="PRINTS" id="PR00252">
    <property type="entry name" value="NRIONCHANNEL"/>
</dbReference>
<keyword evidence="4" id="KW-0999">Mitochondrion inner membrane</keyword>
<evidence type="ECO:0000313" key="11">
    <source>
        <dbReference type="Proteomes" id="UP000054815"/>
    </source>
</evidence>
<keyword evidence="8" id="KW-0813">Transport</keyword>
<gene>
    <name evidence="10" type="primary">cup-4</name>
    <name evidence="10" type="ORF">T4E_7742</name>
</gene>
<dbReference type="Gene3D" id="4.10.93.10">
    <property type="entry name" value="Mitochondrial cytochrome c oxidase subunit VIc/VIIs"/>
    <property type="match status" value="1"/>
</dbReference>
<dbReference type="Gene3D" id="1.20.58.390">
    <property type="entry name" value="Neurotransmitter-gated ion-channel transmembrane domain"/>
    <property type="match status" value="1"/>
</dbReference>
<evidence type="ECO:0000256" key="2">
    <source>
        <dbReference type="ARBA" id="ARBA00004273"/>
    </source>
</evidence>
<keyword evidence="3 8" id="KW-0812">Transmembrane</keyword>
<dbReference type="InterPro" id="IPR037169">
    <property type="entry name" value="Cytochrome_c_oxidase_VIc_sf"/>
</dbReference>
<dbReference type="InterPro" id="IPR006201">
    <property type="entry name" value="Neur_channel"/>
</dbReference>
<dbReference type="STRING" id="6337.A0A0V0XIH2"/>